<feature type="compositionally biased region" description="Basic and acidic residues" evidence="1">
    <location>
        <begin position="142"/>
        <end position="156"/>
    </location>
</feature>
<evidence type="ECO:0000313" key="2">
    <source>
        <dbReference type="EMBL" id="MFC5134211.1"/>
    </source>
</evidence>
<name>A0ABD5QQE0_9EURY</name>
<organism evidence="2 3">
    <name type="scientific">Halorubrum glutamatedens</name>
    <dbReference type="NCBI Taxonomy" id="2707018"/>
    <lineage>
        <taxon>Archaea</taxon>
        <taxon>Methanobacteriati</taxon>
        <taxon>Methanobacteriota</taxon>
        <taxon>Stenosarchaea group</taxon>
        <taxon>Halobacteria</taxon>
        <taxon>Halobacteriales</taxon>
        <taxon>Haloferacaceae</taxon>
        <taxon>Halorubrum</taxon>
    </lineage>
</organism>
<sequence>MTTLDSYLAAVYDAAAEAETLALINGQRRLLRMIRAGRLPEDASVPVYHAADLSVTLDLGLEARETEDGTELVVTESEPGDDTVIDVDLEVYDMLEAGDLPESDSKRRGREAIDVHFPIQKPSSPEDDEPDDDPESSSPPTRGDEPPEREGGRRSEEEAEREERRKRKREKERQEKREKERQEKREEERKRKRRESRDETGSRAEDETPGSEADDPDGRDDARAADDGPSSTRPPAKEEGFLPFDPDVFSGLDLLRSTGVGTGPDHGDEGDPEPGDDHENDDTETHGNDD</sequence>
<dbReference type="AlphaFoldDB" id="A0ABD5QQE0"/>
<evidence type="ECO:0000313" key="3">
    <source>
        <dbReference type="Proteomes" id="UP001596145"/>
    </source>
</evidence>
<proteinExistence type="predicted"/>
<reference evidence="2 3" key="1">
    <citation type="journal article" date="2019" name="Int. J. Syst. Evol. Microbiol.">
        <title>The Global Catalogue of Microorganisms (GCM) 10K type strain sequencing project: providing services to taxonomists for standard genome sequencing and annotation.</title>
        <authorList>
            <consortium name="The Broad Institute Genomics Platform"/>
            <consortium name="The Broad Institute Genome Sequencing Center for Infectious Disease"/>
            <person name="Wu L."/>
            <person name="Ma J."/>
        </authorList>
    </citation>
    <scope>NUCLEOTIDE SEQUENCE [LARGE SCALE GENOMIC DNA]</scope>
    <source>
        <strain evidence="2 3">CGMCC 1.16026</strain>
    </source>
</reference>
<protein>
    <recommendedName>
        <fullName evidence="4">Halobacterial output domain-containing protein</fullName>
    </recommendedName>
</protein>
<feature type="compositionally biased region" description="Acidic residues" evidence="1">
    <location>
        <begin position="268"/>
        <end position="282"/>
    </location>
</feature>
<evidence type="ECO:0000256" key="1">
    <source>
        <dbReference type="SAM" id="MobiDB-lite"/>
    </source>
</evidence>
<accession>A0ABD5QQE0</accession>
<comment type="caution">
    <text evidence="2">The sequence shown here is derived from an EMBL/GenBank/DDBJ whole genome shotgun (WGS) entry which is preliminary data.</text>
</comment>
<feature type="compositionally biased region" description="Acidic residues" evidence="1">
    <location>
        <begin position="125"/>
        <end position="135"/>
    </location>
</feature>
<gene>
    <name evidence="2" type="ORF">ACFPJA_05690</name>
</gene>
<keyword evidence="3" id="KW-1185">Reference proteome</keyword>
<dbReference type="EMBL" id="JBHSKV010000007">
    <property type="protein sequence ID" value="MFC5134211.1"/>
    <property type="molecule type" value="Genomic_DNA"/>
</dbReference>
<feature type="compositionally biased region" description="Basic and acidic residues" evidence="1">
    <location>
        <begin position="171"/>
        <end position="206"/>
    </location>
</feature>
<evidence type="ECO:0008006" key="4">
    <source>
        <dbReference type="Google" id="ProtNLM"/>
    </source>
</evidence>
<dbReference type="RefSeq" id="WP_122104478.1">
    <property type="nucleotide sequence ID" value="NZ_JBHSKV010000007.1"/>
</dbReference>
<dbReference type="Proteomes" id="UP001596145">
    <property type="component" value="Unassembled WGS sequence"/>
</dbReference>
<feature type="region of interest" description="Disordered" evidence="1">
    <location>
        <begin position="97"/>
        <end position="290"/>
    </location>
</feature>
<feature type="compositionally biased region" description="Acidic residues" evidence="1">
    <location>
        <begin position="207"/>
        <end position="218"/>
    </location>
</feature>
<feature type="compositionally biased region" description="Basic and acidic residues" evidence="1">
    <location>
        <begin position="103"/>
        <end position="114"/>
    </location>
</feature>